<dbReference type="OrthoDB" id="9975115at2759"/>
<dbReference type="SUPFAM" id="SSF56059">
    <property type="entry name" value="Glutathione synthetase ATP-binding domain-like"/>
    <property type="match status" value="1"/>
</dbReference>
<dbReference type="GO" id="GO:0005524">
    <property type="term" value="F:ATP binding"/>
    <property type="evidence" value="ECO:0007669"/>
    <property type="project" value="UniProtKB-UniRule"/>
</dbReference>
<evidence type="ECO:0000256" key="4">
    <source>
        <dbReference type="PROSITE-ProRule" id="PRU00409"/>
    </source>
</evidence>
<dbReference type="AlphaFoldDB" id="A0A507FFG1"/>
<dbReference type="PROSITE" id="PS50975">
    <property type="entry name" value="ATP_GRASP"/>
    <property type="match status" value="1"/>
</dbReference>
<dbReference type="Gene3D" id="3.30.470.20">
    <property type="entry name" value="ATP-grasp fold, B domain"/>
    <property type="match status" value="1"/>
</dbReference>
<dbReference type="PANTHER" id="PTHR43585">
    <property type="entry name" value="FUMIPYRROLE BIOSYNTHESIS PROTEIN C"/>
    <property type="match status" value="1"/>
</dbReference>
<keyword evidence="2 4" id="KW-0547">Nucleotide-binding</keyword>
<sequence>MKHVLVLDNPTGPSLTAPPSYTTFVDARTDPAVRILLISGKVSAQDAANTLSHAEVANASSTGALELAALTMHQTHRVDAVYTNQEDLVLRAAHLRTLLNVQTGLMPQDATCFRDKVRMKELLGTQGSSVNVPMFERVWSPANVIAFIQKVGYPVVIKPSLGSASASVTVLRTDAERNAYLCNDFYSRIDEEGKCMDYSGDMIIEQFVPGSMVHINGYARNGKVEIAWPFRYINTNLGFTTGAAYGNILICANTAHHTALVNAAQNALDRLPCPEHLIFHLELFEQCGKQAGTFEYTLCEIAARRPGGSIGNLIQRCESSDTVTDTDSVKSLFQEMEFRLSCGLGLRHDRERMSRYARGDAGYCIGDLIVPLRIGKLVQIPDSNLCPVEGVTVVQVAKPGVEYSGFSINTMNTCVRFIAVSREGESVNEAQIEERLQRAHEWYQQNVVYTSV</sequence>
<evidence type="ECO:0000256" key="1">
    <source>
        <dbReference type="ARBA" id="ARBA00022598"/>
    </source>
</evidence>
<evidence type="ECO:0000313" key="7">
    <source>
        <dbReference type="Proteomes" id="UP000320333"/>
    </source>
</evidence>
<dbReference type="STRING" id="246404.A0A507FFG1"/>
<dbReference type="GO" id="GO:0046872">
    <property type="term" value="F:metal ion binding"/>
    <property type="evidence" value="ECO:0007669"/>
    <property type="project" value="InterPro"/>
</dbReference>
<evidence type="ECO:0000256" key="2">
    <source>
        <dbReference type="ARBA" id="ARBA00022741"/>
    </source>
</evidence>
<dbReference type="EMBL" id="QEAP01000124">
    <property type="protein sequence ID" value="TPX74475.1"/>
    <property type="molecule type" value="Genomic_DNA"/>
</dbReference>
<dbReference type="Proteomes" id="UP000320333">
    <property type="component" value="Unassembled WGS sequence"/>
</dbReference>
<accession>A0A507FFG1</accession>
<gene>
    <name evidence="6" type="ORF">CcCBS67573_g04250</name>
</gene>
<dbReference type="Gene3D" id="3.40.50.20">
    <property type="match status" value="1"/>
</dbReference>
<organism evidence="6 7">
    <name type="scientific">Chytriomyces confervae</name>
    <dbReference type="NCBI Taxonomy" id="246404"/>
    <lineage>
        <taxon>Eukaryota</taxon>
        <taxon>Fungi</taxon>
        <taxon>Fungi incertae sedis</taxon>
        <taxon>Chytridiomycota</taxon>
        <taxon>Chytridiomycota incertae sedis</taxon>
        <taxon>Chytridiomycetes</taxon>
        <taxon>Chytridiales</taxon>
        <taxon>Chytriomycetaceae</taxon>
        <taxon>Chytriomyces</taxon>
    </lineage>
</organism>
<keyword evidence="7" id="KW-1185">Reference proteome</keyword>
<keyword evidence="3 4" id="KW-0067">ATP-binding</keyword>
<dbReference type="InterPro" id="IPR011761">
    <property type="entry name" value="ATP-grasp"/>
</dbReference>
<protein>
    <recommendedName>
        <fullName evidence="5">ATP-grasp domain-containing protein</fullName>
    </recommendedName>
</protein>
<feature type="domain" description="ATP-grasp" evidence="5">
    <location>
        <begin position="122"/>
        <end position="337"/>
    </location>
</feature>
<reference evidence="6 7" key="1">
    <citation type="journal article" date="2019" name="Sci. Rep.">
        <title>Comparative genomics of chytrid fungi reveal insights into the obligate biotrophic and pathogenic lifestyle of Synchytrium endobioticum.</title>
        <authorList>
            <person name="van de Vossenberg B.T.L.H."/>
            <person name="Warris S."/>
            <person name="Nguyen H.D.T."/>
            <person name="van Gent-Pelzer M.P.E."/>
            <person name="Joly D.L."/>
            <person name="van de Geest H.C."/>
            <person name="Bonants P.J.M."/>
            <person name="Smith D.S."/>
            <person name="Levesque C.A."/>
            <person name="van der Lee T.A.J."/>
        </authorList>
    </citation>
    <scope>NUCLEOTIDE SEQUENCE [LARGE SCALE GENOMIC DNA]</scope>
    <source>
        <strain evidence="6 7">CBS 675.73</strain>
    </source>
</reference>
<proteinExistence type="predicted"/>
<dbReference type="GO" id="GO:0016874">
    <property type="term" value="F:ligase activity"/>
    <property type="evidence" value="ECO:0007669"/>
    <property type="project" value="UniProtKB-KW"/>
</dbReference>
<dbReference type="Gene3D" id="3.30.1490.20">
    <property type="entry name" value="ATP-grasp fold, A domain"/>
    <property type="match status" value="1"/>
</dbReference>
<dbReference type="PANTHER" id="PTHR43585:SF2">
    <property type="entry name" value="ATP-GRASP ENZYME FSQD"/>
    <property type="match status" value="1"/>
</dbReference>
<keyword evidence="1" id="KW-0436">Ligase</keyword>
<dbReference type="InterPro" id="IPR013815">
    <property type="entry name" value="ATP_grasp_subdomain_1"/>
</dbReference>
<name>A0A507FFG1_9FUNG</name>
<comment type="caution">
    <text evidence="6">The sequence shown here is derived from an EMBL/GenBank/DDBJ whole genome shotgun (WGS) entry which is preliminary data.</text>
</comment>
<evidence type="ECO:0000256" key="3">
    <source>
        <dbReference type="ARBA" id="ARBA00022840"/>
    </source>
</evidence>
<evidence type="ECO:0000259" key="5">
    <source>
        <dbReference type="PROSITE" id="PS50975"/>
    </source>
</evidence>
<evidence type="ECO:0000313" key="6">
    <source>
        <dbReference type="EMBL" id="TPX74475.1"/>
    </source>
</evidence>
<dbReference type="InterPro" id="IPR052032">
    <property type="entry name" value="ATP-dep_AA_Ligase"/>
</dbReference>